<evidence type="ECO:0000313" key="7">
    <source>
        <dbReference type="EMBL" id="MBD1393445.1"/>
    </source>
</evidence>
<evidence type="ECO:0000256" key="4">
    <source>
        <dbReference type="ARBA" id="ARBA00023284"/>
    </source>
</evidence>
<dbReference type="PROSITE" id="PS51352">
    <property type="entry name" value="THIOREDOXIN_2"/>
    <property type="match status" value="1"/>
</dbReference>
<dbReference type="PANTHER" id="PTHR42852">
    <property type="entry name" value="THIOL:DISULFIDE INTERCHANGE PROTEIN DSBE"/>
    <property type="match status" value="1"/>
</dbReference>
<gene>
    <name evidence="7" type="ORF">IDJ76_10070</name>
</gene>
<dbReference type="GO" id="GO:0016491">
    <property type="term" value="F:oxidoreductase activity"/>
    <property type="evidence" value="ECO:0007669"/>
    <property type="project" value="InterPro"/>
</dbReference>
<dbReference type="Proteomes" id="UP000619078">
    <property type="component" value="Unassembled WGS sequence"/>
</dbReference>
<evidence type="ECO:0000256" key="1">
    <source>
        <dbReference type="ARBA" id="ARBA00004196"/>
    </source>
</evidence>
<reference evidence="7" key="1">
    <citation type="submission" date="2020-09" db="EMBL/GenBank/DDBJ databases">
        <title>Novel species of Mucilaginibacter isolated from a glacier on the Tibetan Plateau.</title>
        <authorList>
            <person name="Liu Q."/>
            <person name="Xin Y.-H."/>
        </authorList>
    </citation>
    <scope>NUCLEOTIDE SEQUENCE</scope>
    <source>
        <strain evidence="7">ZB1P21</strain>
    </source>
</reference>
<keyword evidence="5" id="KW-0732">Signal</keyword>
<evidence type="ECO:0000256" key="2">
    <source>
        <dbReference type="ARBA" id="ARBA00022748"/>
    </source>
</evidence>
<keyword evidence="4" id="KW-0676">Redox-active center</keyword>
<accession>A0A926S0Y2</accession>
<dbReference type="RefSeq" id="WP_191163195.1">
    <property type="nucleotide sequence ID" value="NZ_JACWMX010000004.1"/>
</dbReference>
<dbReference type="InterPro" id="IPR013766">
    <property type="entry name" value="Thioredoxin_domain"/>
</dbReference>
<comment type="subcellular location">
    <subcellularLocation>
        <location evidence="1">Cell envelope</location>
    </subcellularLocation>
</comment>
<dbReference type="EMBL" id="JACWMX010000004">
    <property type="protein sequence ID" value="MBD1393445.1"/>
    <property type="molecule type" value="Genomic_DNA"/>
</dbReference>
<feature type="chain" id="PRO_5037112069" evidence="5">
    <location>
        <begin position="20"/>
        <end position="498"/>
    </location>
</feature>
<evidence type="ECO:0000313" key="8">
    <source>
        <dbReference type="Proteomes" id="UP000619078"/>
    </source>
</evidence>
<evidence type="ECO:0000259" key="6">
    <source>
        <dbReference type="PROSITE" id="PS51352"/>
    </source>
</evidence>
<dbReference type="Gene3D" id="3.40.30.10">
    <property type="entry name" value="Glutaredoxin"/>
    <property type="match status" value="1"/>
</dbReference>
<dbReference type="SUPFAM" id="SSF52833">
    <property type="entry name" value="Thioredoxin-like"/>
    <property type="match status" value="1"/>
</dbReference>
<keyword evidence="8" id="KW-1185">Reference proteome</keyword>
<protein>
    <submittedName>
        <fullName evidence="7">TlpA family protein disulfide reductase</fullName>
    </submittedName>
</protein>
<feature type="signal peptide" evidence="5">
    <location>
        <begin position="1"/>
        <end position="19"/>
    </location>
</feature>
<dbReference type="InterPro" id="IPR036249">
    <property type="entry name" value="Thioredoxin-like_sf"/>
</dbReference>
<evidence type="ECO:0000256" key="3">
    <source>
        <dbReference type="ARBA" id="ARBA00023157"/>
    </source>
</evidence>
<dbReference type="InterPro" id="IPR013740">
    <property type="entry name" value="Redoxin"/>
</dbReference>
<evidence type="ECO:0000256" key="5">
    <source>
        <dbReference type="SAM" id="SignalP"/>
    </source>
</evidence>
<feature type="domain" description="Thioredoxin" evidence="6">
    <location>
        <begin position="320"/>
        <end position="498"/>
    </location>
</feature>
<keyword evidence="2" id="KW-0201">Cytochrome c-type biogenesis</keyword>
<sequence>MKKLFLLLLIINTFINASAQFKFSGHLTGTTKADTLYINIPYIYGFYHDNDVAIPVDAKGNFNTTLNLSQQKFGNIRFESKAVYLLLTPGKSLVMNYNPADSSATFNGSAAIDNRLLDQLDLNGIPFFAKDYKNNAYAKLGPAELQERVVKPWAAIRDKNTALVQSSALPTAIKAIIIQEIKANYISQLNYFARGVMTTDHAQIFSFIETFYKDVTLSPKTFPAGPMYYQFADSYIGYYEILAFKGLTPAQQKDPGTFLKYYNITLDSGNTVSKLKGKSFVNWILVRNTYPKNIAEAWLAQNIFTKCSTKDLAYAKPLMEEMRAIYPQSKYIPYLQNKINMLQVLLAKNLANKDIIIADRYDKMTSIYQTISKLKGKVVYLDIWGTWCGPCKEELRYNPQLKQQFTGKDVAFVYLDMDEDIKDAQWKEFIKVNGMTGLHLRKSSKDIQQFWAELLPKDKPDQYYPMYFIFDKNGKLVQQQAKRPSDKADLYKQIQRYL</sequence>
<dbReference type="PANTHER" id="PTHR42852:SF6">
    <property type="entry name" value="THIOL:DISULFIDE INTERCHANGE PROTEIN DSBE"/>
    <property type="match status" value="1"/>
</dbReference>
<comment type="caution">
    <text evidence="7">The sequence shown here is derived from an EMBL/GenBank/DDBJ whole genome shotgun (WGS) entry which is preliminary data.</text>
</comment>
<dbReference type="AlphaFoldDB" id="A0A926S0Y2"/>
<organism evidence="7 8">
    <name type="scientific">Mucilaginibacter glaciei</name>
    <dbReference type="NCBI Taxonomy" id="2772109"/>
    <lineage>
        <taxon>Bacteria</taxon>
        <taxon>Pseudomonadati</taxon>
        <taxon>Bacteroidota</taxon>
        <taxon>Sphingobacteriia</taxon>
        <taxon>Sphingobacteriales</taxon>
        <taxon>Sphingobacteriaceae</taxon>
        <taxon>Mucilaginibacter</taxon>
    </lineage>
</organism>
<dbReference type="Pfam" id="PF08534">
    <property type="entry name" value="Redoxin"/>
    <property type="match status" value="1"/>
</dbReference>
<dbReference type="GO" id="GO:0017004">
    <property type="term" value="P:cytochrome complex assembly"/>
    <property type="evidence" value="ECO:0007669"/>
    <property type="project" value="UniProtKB-KW"/>
</dbReference>
<proteinExistence type="predicted"/>
<dbReference type="GO" id="GO:0030313">
    <property type="term" value="C:cell envelope"/>
    <property type="evidence" value="ECO:0007669"/>
    <property type="project" value="UniProtKB-SubCell"/>
</dbReference>
<dbReference type="InterPro" id="IPR050553">
    <property type="entry name" value="Thioredoxin_ResA/DsbE_sf"/>
</dbReference>
<keyword evidence="3" id="KW-1015">Disulfide bond</keyword>
<name>A0A926S0Y2_9SPHI</name>
<dbReference type="CDD" id="cd02966">
    <property type="entry name" value="TlpA_like_family"/>
    <property type="match status" value="1"/>
</dbReference>